<feature type="region of interest" description="Disordered" evidence="4">
    <location>
        <begin position="1"/>
        <end position="50"/>
    </location>
</feature>
<evidence type="ECO:0000256" key="2">
    <source>
        <dbReference type="ARBA" id="ARBA00012485"/>
    </source>
</evidence>
<comment type="catalytic activity">
    <reaction evidence="1">
        <text>S-ubiquitinyl-[E2 ubiquitin-conjugating enzyme]-L-cysteine + [acceptor protein]-L-lysine = [E2 ubiquitin-conjugating enzyme]-L-cysteine + N(6)-ubiquitinyl-[acceptor protein]-L-lysine.</text>
        <dbReference type="EC" id="2.3.2.26"/>
    </reaction>
</comment>
<protein>
    <recommendedName>
        <fullName evidence="2">HECT-type E3 ubiquitin transferase</fullName>
        <ecNumber evidence="2">2.3.2.26</ecNumber>
    </recommendedName>
</protein>
<reference evidence="6" key="1">
    <citation type="journal article" date="2018" name="Nat. Microbiol.">
        <title>Leveraging single-cell genomics to expand the fungal tree of life.</title>
        <authorList>
            <person name="Ahrendt S.R."/>
            <person name="Quandt C.A."/>
            <person name="Ciobanu D."/>
            <person name="Clum A."/>
            <person name="Salamov A."/>
            <person name="Andreopoulos B."/>
            <person name="Cheng J.F."/>
            <person name="Woyke T."/>
            <person name="Pelin A."/>
            <person name="Henrissat B."/>
            <person name="Reynolds N.K."/>
            <person name="Benny G.L."/>
            <person name="Smith M.E."/>
            <person name="James T.Y."/>
            <person name="Grigoriev I.V."/>
        </authorList>
    </citation>
    <scope>NUCLEOTIDE SEQUENCE [LARGE SCALE GENOMIC DNA]</scope>
</reference>
<accession>A0A4P9Y8C3</accession>
<evidence type="ECO:0000256" key="4">
    <source>
        <dbReference type="SAM" id="MobiDB-lite"/>
    </source>
</evidence>
<dbReference type="InterPro" id="IPR044611">
    <property type="entry name" value="E3A/B/C-like"/>
</dbReference>
<gene>
    <name evidence="5" type="ORF">BJ684DRAFT_18261</name>
</gene>
<dbReference type="GO" id="GO:0061630">
    <property type="term" value="F:ubiquitin protein ligase activity"/>
    <property type="evidence" value="ECO:0007669"/>
    <property type="project" value="UniProtKB-EC"/>
</dbReference>
<dbReference type="EC" id="2.3.2.26" evidence="2"/>
<name>A0A4P9Y8C3_9FUNG</name>
<evidence type="ECO:0000256" key="1">
    <source>
        <dbReference type="ARBA" id="ARBA00000885"/>
    </source>
</evidence>
<dbReference type="PANTHER" id="PTHR45700">
    <property type="entry name" value="UBIQUITIN-PROTEIN LIGASE E3C"/>
    <property type="match status" value="1"/>
</dbReference>
<proteinExistence type="predicted"/>
<dbReference type="Proteomes" id="UP000267251">
    <property type="component" value="Unassembled WGS sequence"/>
</dbReference>
<evidence type="ECO:0000313" key="6">
    <source>
        <dbReference type="Proteomes" id="UP000267251"/>
    </source>
</evidence>
<keyword evidence="3" id="KW-0808">Transferase</keyword>
<keyword evidence="6" id="KW-1185">Reference proteome</keyword>
<sequence length="127" mass="15069">MFLFDGTHRKKPVVSMSGASRTSRETDREKLLREAQERRKGREEARKQASAAKIIQNGWRGHRVLKRQREQWRREWDEQYERDHFRSNPQTLLIHLLLFCDPSVDGPRLEKALGYLISPESKANEKL</sequence>
<dbReference type="GO" id="GO:0000209">
    <property type="term" value="P:protein polyubiquitination"/>
    <property type="evidence" value="ECO:0007669"/>
    <property type="project" value="InterPro"/>
</dbReference>
<evidence type="ECO:0000256" key="3">
    <source>
        <dbReference type="ARBA" id="ARBA00022679"/>
    </source>
</evidence>
<organism evidence="5 6">
    <name type="scientific">Piptocephalis cylindrospora</name>
    <dbReference type="NCBI Taxonomy" id="1907219"/>
    <lineage>
        <taxon>Eukaryota</taxon>
        <taxon>Fungi</taxon>
        <taxon>Fungi incertae sedis</taxon>
        <taxon>Zoopagomycota</taxon>
        <taxon>Zoopagomycotina</taxon>
        <taxon>Zoopagomycetes</taxon>
        <taxon>Zoopagales</taxon>
        <taxon>Piptocephalidaceae</taxon>
        <taxon>Piptocephalis</taxon>
    </lineage>
</organism>
<dbReference type="EMBL" id="KZ987734">
    <property type="protein sequence ID" value="RKP15407.1"/>
    <property type="molecule type" value="Genomic_DNA"/>
</dbReference>
<dbReference type="AlphaFoldDB" id="A0A4P9Y8C3"/>
<evidence type="ECO:0000313" key="5">
    <source>
        <dbReference type="EMBL" id="RKP15407.1"/>
    </source>
</evidence>
<feature type="compositionally biased region" description="Basic and acidic residues" evidence="4">
    <location>
        <begin position="22"/>
        <end position="47"/>
    </location>
</feature>